<dbReference type="Pfam" id="PF01496">
    <property type="entry name" value="V_ATPase_I"/>
    <property type="match status" value="1"/>
</dbReference>
<comment type="caution">
    <text evidence="9">The sequence shown here is derived from an EMBL/GenBank/DDBJ whole genome shotgun (WGS) entry which is preliminary data.</text>
</comment>
<keyword evidence="4 8" id="KW-0812">Transmembrane</keyword>
<dbReference type="GO" id="GO:0051117">
    <property type="term" value="F:ATPase binding"/>
    <property type="evidence" value="ECO:0007669"/>
    <property type="project" value="TreeGrafter"/>
</dbReference>
<dbReference type="OrthoDB" id="9803814at2"/>
<dbReference type="GO" id="GO:0033179">
    <property type="term" value="C:proton-transporting V-type ATPase, V0 domain"/>
    <property type="evidence" value="ECO:0007669"/>
    <property type="project" value="InterPro"/>
</dbReference>
<comment type="similarity">
    <text evidence="2">Belongs to the V-ATPase 116 kDa subunit family.</text>
</comment>
<dbReference type="eggNOG" id="COG1269">
    <property type="taxonomic scope" value="Bacteria"/>
</dbReference>
<dbReference type="GO" id="GO:0046961">
    <property type="term" value="F:proton-transporting ATPase activity, rotational mechanism"/>
    <property type="evidence" value="ECO:0007669"/>
    <property type="project" value="InterPro"/>
</dbReference>
<dbReference type="GO" id="GO:0007035">
    <property type="term" value="P:vacuolar acidification"/>
    <property type="evidence" value="ECO:0007669"/>
    <property type="project" value="TreeGrafter"/>
</dbReference>
<feature type="transmembrane region" description="Helical" evidence="8">
    <location>
        <begin position="465"/>
        <end position="489"/>
    </location>
</feature>
<evidence type="ECO:0000256" key="2">
    <source>
        <dbReference type="ARBA" id="ARBA00009904"/>
    </source>
</evidence>
<evidence type="ECO:0000256" key="3">
    <source>
        <dbReference type="ARBA" id="ARBA00022448"/>
    </source>
</evidence>
<name>A0A1Y3R1B6_9BACT</name>
<feature type="transmembrane region" description="Helical" evidence="8">
    <location>
        <begin position="325"/>
        <end position="351"/>
    </location>
</feature>
<keyword evidence="7 8" id="KW-0472">Membrane</keyword>
<dbReference type="PANTHER" id="PTHR11629:SF63">
    <property type="entry name" value="V-TYPE PROTON ATPASE SUBUNIT A"/>
    <property type="match status" value="1"/>
</dbReference>
<gene>
    <name evidence="9" type="ORF">B5G41_03240</name>
</gene>
<feature type="transmembrane region" description="Helical" evidence="8">
    <location>
        <begin position="405"/>
        <end position="426"/>
    </location>
</feature>
<evidence type="ECO:0000256" key="4">
    <source>
        <dbReference type="ARBA" id="ARBA00022692"/>
    </source>
</evidence>
<proteinExistence type="inferred from homology"/>
<evidence type="ECO:0000256" key="8">
    <source>
        <dbReference type="SAM" id="Phobius"/>
    </source>
</evidence>
<dbReference type="AlphaFoldDB" id="A0A1Y3R1B6"/>
<dbReference type="GO" id="GO:0016471">
    <property type="term" value="C:vacuolar proton-transporting V-type ATPase complex"/>
    <property type="evidence" value="ECO:0007669"/>
    <property type="project" value="TreeGrafter"/>
</dbReference>
<feature type="transmembrane region" description="Helical" evidence="8">
    <location>
        <begin position="438"/>
        <end position="459"/>
    </location>
</feature>
<evidence type="ECO:0000313" key="10">
    <source>
        <dbReference type="Proteomes" id="UP000195772"/>
    </source>
</evidence>
<keyword evidence="6" id="KW-0406">Ion transport</keyword>
<evidence type="ECO:0000313" key="9">
    <source>
        <dbReference type="EMBL" id="OUN04338.1"/>
    </source>
</evidence>
<dbReference type="Proteomes" id="UP000195772">
    <property type="component" value="Unassembled WGS sequence"/>
</dbReference>
<evidence type="ECO:0000256" key="5">
    <source>
        <dbReference type="ARBA" id="ARBA00022989"/>
    </source>
</evidence>
<organism evidence="9 10">
    <name type="scientific">Alistipes onderdonkii</name>
    <dbReference type="NCBI Taxonomy" id="328813"/>
    <lineage>
        <taxon>Bacteria</taxon>
        <taxon>Pseudomonadati</taxon>
        <taxon>Bacteroidota</taxon>
        <taxon>Bacteroidia</taxon>
        <taxon>Bacteroidales</taxon>
        <taxon>Rikenellaceae</taxon>
        <taxon>Alistipes</taxon>
    </lineage>
</organism>
<evidence type="ECO:0000256" key="7">
    <source>
        <dbReference type="ARBA" id="ARBA00023136"/>
    </source>
</evidence>
<dbReference type="PANTHER" id="PTHR11629">
    <property type="entry name" value="VACUOLAR PROTON ATPASES"/>
    <property type="match status" value="1"/>
</dbReference>
<comment type="subcellular location">
    <subcellularLocation>
        <location evidence="1">Membrane</location>
        <topology evidence="1">Multi-pass membrane protein</topology>
    </subcellularLocation>
</comment>
<dbReference type="EMBL" id="NFHB01000002">
    <property type="protein sequence ID" value="OUN04338.1"/>
    <property type="molecule type" value="Genomic_DNA"/>
</dbReference>
<evidence type="ECO:0000256" key="6">
    <source>
        <dbReference type="ARBA" id="ARBA00023065"/>
    </source>
</evidence>
<dbReference type="InterPro" id="IPR002490">
    <property type="entry name" value="V-ATPase_116kDa_su"/>
</dbReference>
<evidence type="ECO:0000256" key="1">
    <source>
        <dbReference type="ARBA" id="ARBA00004141"/>
    </source>
</evidence>
<feature type="transmembrane region" description="Helical" evidence="8">
    <location>
        <begin position="552"/>
        <end position="573"/>
    </location>
</feature>
<protein>
    <submittedName>
        <fullName evidence="9">V-type ATP synthase subunit I</fullName>
    </submittedName>
</protein>
<reference evidence="10" key="1">
    <citation type="submission" date="2017-04" db="EMBL/GenBank/DDBJ databases">
        <title>Function of individual gut microbiota members based on whole genome sequencing of pure cultures obtained from chicken caecum.</title>
        <authorList>
            <person name="Medvecky M."/>
            <person name="Cejkova D."/>
            <person name="Polansky O."/>
            <person name="Karasova D."/>
            <person name="Kubasova T."/>
            <person name="Cizek A."/>
            <person name="Rychlik I."/>
        </authorList>
    </citation>
    <scope>NUCLEOTIDE SEQUENCE [LARGE SCALE GENOMIC DNA]</scope>
    <source>
        <strain evidence="10">An90</strain>
    </source>
</reference>
<keyword evidence="3" id="KW-0813">Transport</keyword>
<accession>A0A1Y3R1B6</accession>
<keyword evidence="5 8" id="KW-1133">Transmembrane helix</keyword>
<feature type="transmembrane region" description="Helical" evidence="8">
    <location>
        <begin position="363"/>
        <end position="385"/>
    </location>
</feature>
<sequence>MIAKMAKYDFVLYAAQSEDFIEKLRELGLVDITTTGWEPSEEDRQLLLDIEGHTKAADFLRNFRAGEGRFKAGAKPFASGAEAYEHYVAAHQKATALAAEIGRLEKSADELRPWGEFSPERTKALASQGIVLRYFFTPKSNYDKFGPEWSERYTLSLINRTDSTAYFVAVTAPGEDVTLDAQEMKAPSMDFREAERRIAEAGQELRALDAEFSRVAASEKLLAAHAAQLKERLQGVRVKATAQQAADGTLVVMEGWAEKETSDKVDALLEAYPNVVYLKGDPTPEDDTPVKLKNNRFARVFELVGDMYARPKYGTMDLTPFFAPFYMLFFGICLNDAGYGAILALLGAWMLSRNRKPGMMRQAAWFATLCGVMTILFGLLCGSFFGINMSEWFPSIHFFDFQGQFFSIALAIGLVQIMFGMVLKIVMISSTVGFRYSLGSLGWLLVILGGSLAAGLPMLNSGWVIPFYTTSSPAFYATLGVGAVLMLFFNSPGKNPLLNFGLGLWDTYNNLTGILSDVLSYIRLFAIGLSGGILATVFNALAAGFVPEGSGIVVRLLIMIPILLIGHGINLFMSTISSFVHPMRLTFVEFYKNAGFEMSMRSFEPLQKIDNSENK</sequence>
<feature type="transmembrane region" description="Helical" evidence="8">
    <location>
        <begin position="524"/>
        <end position="546"/>
    </location>
</feature>